<dbReference type="Proteomes" id="UP000634206">
    <property type="component" value="Unassembled WGS sequence"/>
</dbReference>
<evidence type="ECO:0000313" key="2">
    <source>
        <dbReference type="EMBL" id="MBK1854569.1"/>
    </source>
</evidence>
<name>A0AAE2SBA7_9BACT</name>
<protein>
    <submittedName>
        <fullName evidence="2">Uncharacterized protein</fullName>
    </submittedName>
</protein>
<evidence type="ECO:0000256" key="1">
    <source>
        <dbReference type="SAM" id="Phobius"/>
    </source>
</evidence>
<proteinExistence type="predicted"/>
<organism evidence="2 3">
    <name type="scientific">Oceaniferula flava</name>
    <dbReference type="NCBI Taxonomy" id="2800421"/>
    <lineage>
        <taxon>Bacteria</taxon>
        <taxon>Pseudomonadati</taxon>
        <taxon>Verrucomicrobiota</taxon>
        <taxon>Verrucomicrobiia</taxon>
        <taxon>Verrucomicrobiales</taxon>
        <taxon>Verrucomicrobiaceae</taxon>
        <taxon>Oceaniferula</taxon>
    </lineage>
</organism>
<dbReference type="AlphaFoldDB" id="A0AAE2SBA7"/>
<keyword evidence="3" id="KW-1185">Reference proteome</keyword>
<dbReference type="EMBL" id="JAENIG010000003">
    <property type="protein sequence ID" value="MBK1854569.1"/>
    <property type="molecule type" value="Genomic_DNA"/>
</dbReference>
<keyword evidence="1" id="KW-1133">Transmembrane helix</keyword>
<keyword evidence="1" id="KW-0472">Membrane</keyword>
<dbReference type="RefSeq" id="WP_309489176.1">
    <property type="nucleotide sequence ID" value="NZ_JAENIG010000003.1"/>
</dbReference>
<feature type="transmembrane region" description="Helical" evidence="1">
    <location>
        <begin position="6"/>
        <end position="26"/>
    </location>
</feature>
<feature type="transmembrane region" description="Helical" evidence="1">
    <location>
        <begin position="33"/>
        <end position="52"/>
    </location>
</feature>
<evidence type="ECO:0000313" key="3">
    <source>
        <dbReference type="Proteomes" id="UP000634206"/>
    </source>
</evidence>
<reference evidence="2" key="1">
    <citation type="submission" date="2021-01" db="EMBL/GenBank/DDBJ databases">
        <title>Modified the classification status of verrucomicrobia.</title>
        <authorList>
            <person name="Feng X."/>
        </authorList>
    </citation>
    <scope>NUCLEOTIDE SEQUENCE</scope>
    <source>
        <strain evidence="2">5K15</strain>
    </source>
</reference>
<sequence>MNYEIYRLIHFIGLFTLMFAFGSLFTGEKSTKAAAIGHGIGLLLILFGGFGMQAKMKDAYTVAYGSAFPTWLILKVVIWVVFGGAMVLAKRRIVKGAAAWVLIIALGAASAYLAFNKPALGNQPAAAQAE</sequence>
<accession>A0AAE2SBA7</accession>
<gene>
    <name evidence="2" type="ORF">JIN83_06335</name>
</gene>
<comment type="caution">
    <text evidence="2">The sequence shown here is derived from an EMBL/GenBank/DDBJ whole genome shotgun (WGS) entry which is preliminary data.</text>
</comment>
<keyword evidence="1" id="KW-0812">Transmembrane</keyword>
<feature type="transmembrane region" description="Helical" evidence="1">
    <location>
        <begin position="72"/>
        <end position="89"/>
    </location>
</feature>
<feature type="transmembrane region" description="Helical" evidence="1">
    <location>
        <begin position="96"/>
        <end position="115"/>
    </location>
</feature>